<reference evidence="3" key="1">
    <citation type="journal article" date="2015" name="Appl. Environ. Microbiol.">
        <title>Nanoarchaeota, Their Sulfolobales Host, and Nanoarchaeota Virus Distribution across Yellowstone National Park Hot Springs.</title>
        <authorList>
            <person name="Munson-McGee J.H."/>
            <person name="Field E.K."/>
            <person name="Bateson M."/>
            <person name="Rooney C."/>
            <person name="Stepanauskas R."/>
            <person name="Young M.J."/>
        </authorList>
    </citation>
    <scope>NUCLEOTIDE SEQUENCE [LARGE SCALE GENOMIC DNA]</scope>
    <source>
        <strain evidence="3">SCGC AB-777_F03</strain>
    </source>
</reference>
<evidence type="ECO:0000313" key="3">
    <source>
        <dbReference type="EMBL" id="PVU68924.1"/>
    </source>
</evidence>
<feature type="transmembrane region" description="Helical" evidence="1">
    <location>
        <begin position="106"/>
        <end position="124"/>
    </location>
</feature>
<dbReference type="Proteomes" id="UP000245509">
    <property type="component" value="Unassembled WGS sequence"/>
</dbReference>
<organism evidence="3">
    <name type="scientific">Nanobsidianus stetteri</name>
    <dbReference type="NCBI Taxonomy" id="1294122"/>
    <lineage>
        <taxon>Archaea</taxon>
        <taxon>Nanobdellota</taxon>
        <taxon>Candidatus Nanoarchaeia</taxon>
        <taxon>Nanoarchaeales</taxon>
        <taxon>Nanopusillaceae</taxon>
        <taxon>Candidatus Nanobsidianus</taxon>
    </lineage>
</organism>
<reference evidence="2" key="3">
    <citation type="submission" date="2017-05" db="EMBL/GenBank/DDBJ databases">
        <authorList>
            <person name="Munson-Mcgee J.H."/>
        </authorList>
    </citation>
    <scope>NUCLEOTIDE SEQUENCE</scope>
    <source>
        <strain evidence="2">SCGC AB-777_F03</strain>
    </source>
</reference>
<dbReference type="EMBL" id="QEFP01000001">
    <property type="protein sequence ID" value="PVU68924.1"/>
    <property type="molecule type" value="Genomic_DNA"/>
</dbReference>
<dbReference type="RefSeq" id="WP_228615142.1">
    <property type="nucleotide sequence ID" value="NZ_QEFP02000004.1"/>
</dbReference>
<reference evidence="3" key="2">
    <citation type="submission" date="2017-05" db="EMBL/GenBank/DDBJ databases">
        <authorList>
            <person name="Song R."/>
            <person name="Chenine A.L."/>
            <person name="Ruprecht R.M."/>
        </authorList>
    </citation>
    <scope>NUCLEOTIDE SEQUENCE</scope>
    <source>
        <strain evidence="3">SCGC AB-777_F03</strain>
    </source>
</reference>
<proteinExistence type="predicted"/>
<accession>A0A2T9WM71</accession>
<evidence type="ECO:0000256" key="1">
    <source>
        <dbReference type="SAM" id="Phobius"/>
    </source>
</evidence>
<comment type="caution">
    <text evidence="3">The sequence shown here is derived from an EMBL/GenBank/DDBJ whole genome shotgun (WGS) entry which is preliminary data.</text>
</comment>
<name>A0A2T9WM71_NANST</name>
<sequence length="138" mass="16011">MNNIDIIKEFLYTLLLLFSVETFLDLISFIIYPSIFPNYVNISVEIFLFIIFLLSIFSIYLIREDNLYGYIISLFISILILFSAFTLNSNNIIDIAVRNVASNYGIYPNPIILFFGISIFLISIRKIIQLRKTKISST</sequence>
<dbReference type="EMBL" id="QEFP02000004">
    <property type="protein sequence ID" value="MCC5446913.1"/>
    <property type="molecule type" value="Genomic_DNA"/>
</dbReference>
<keyword evidence="1" id="KW-0472">Membrane</keyword>
<feature type="transmembrane region" description="Helical" evidence="1">
    <location>
        <begin position="12"/>
        <end position="36"/>
    </location>
</feature>
<feature type="transmembrane region" description="Helical" evidence="1">
    <location>
        <begin position="67"/>
        <end position="86"/>
    </location>
</feature>
<reference evidence="2" key="4">
    <citation type="submission" date="2021-11" db="EMBL/GenBank/DDBJ databases">
        <authorList>
            <person name="Munson-Mcgee J."/>
            <person name="Field E."/>
            <person name="Bateson M."/>
            <person name="Rooney C."/>
            <person name="Stepanauskas R."/>
            <person name="Young M."/>
        </authorList>
    </citation>
    <scope>NUCLEOTIDE SEQUENCE</scope>
    <source>
        <strain evidence="2">SCGC AB-777_F03</strain>
    </source>
</reference>
<keyword evidence="1" id="KW-0812">Transmembrane</keyword>
<keyword evidence="1" id="KW-1133">Transmembrane helix</keyword>
<dbReference type="AlphaFoldDB" id="A0A2T9WM71"/>
<feature type="transmembrane region" description="Helical" evidence="1">
    <location>
        <begin position="42"/>
        <end position="62"/>
    </location>
</feature>
<gene>
    <name evidence="2" type="ORF">DDW03_000640</name>
    <name evidence="3" type="ORF">DDW03_00110</name>
</gene>
<protein>
    <submittedName>
        <fullName evidence="3">Uncharacterized protein</fullName>
    </submittedName>
</protein>
<evidence type="ECO:0000313" key="2">
    <source>
        <dbReference type="EMBL" id="MCC5446913.1"/>
    </source>
</evidence>